<keyword evidence="1" id="KW-0802">TPR repeat</keyword>
<dbReference type="SUPFAM" id="SSF48431">
    <property type="entry name" value="Lipovitellin-phosvitin complex, superhelical domain"/>
    <property type="match status" value="1"/>
</dbReference>
<evidence type="ECO:0000256" key="1">
    <source>
        <dbReference type="PROSITE-ProRule" id="PRU00339"/>
    </source>
</evidence>
<dbReference type="SUPFAM" id="SSF48452">
    <property type="entry name" value="TPR-like"/>
    <property type="match status" value="1"/>
</dbReference>
<organism evidence="2 3">
    <name type="scientific">Pseudomonas typographi</name>
    <dbReference type="NCBI Taxonomy" id="2715964"/>
    <lineage>
        <taxon>Bacteria</taxon>
        <taxon>Pseudomonadati</taxon>
        <taxon>Pseudomonadota</taxon>
        <taxon>Gammaproteobacteria</taxon>
        <taxon>Pseudomonadales</taxon>
        <taxon>Pseudomonadaceae</taxon>
        <taxon>Pseudomonas</taxon>
    </lineage>
</organism>
<dbReference type="Gene3D" id="1.25.40.10">
    <property type="entry name" value="Tetratricopeptide repeat domain"/>
    <property type="match status" value="1"/>
</dbReference>
<dbReference type="Pfam" id="PF14559">
    <property type="entry name" value="TPR_19"/>
    <property type="match status" value="2"/>
</dbReference>
<keyword evidence="3" id="KW-1185">Reference proteome</keyword>
<dbReference type="RefSeq" id="WP_190420402.1">
    <property type="nucleotide sequence ID" value="NZ_JAAOCA010000012.1"/>
</dbReference>
<dbReference type="PANTHER" id="PTHR23082">
    <property type="entry name" value="TRANSCRIPTION INITIATION FACTOR IIIC TFIIIC , POLYPEPTIDE 3-RELATED"/>
    <property type="match status" value="1"/>
</dbReference>
<dbReference type="InterPro" id="IPR039340">
    <property type="entry name" value="Tfc4/TFIIIC-102/Sfc4"/>
</dbReference>
<dbReference type="PANTHER" id="PTHR23082:SF0">
    <property type="entry name" value="GENERAL TRANSCRIPTION FACTOR 3C POLYPEPTIDE 3"/>
    <property type="match status" value="1"/>
</dbReference>
<evidence type="ECO:0000313" key="3">
    <source>
        <dbReference type="Proteomes" id="UP000805841"/>
    </source>
</evidence>
<dbReference type="Proteomes" id="UP000805841">
    <property type="component" value="Unassembled WGS sequence"/>
</dbReference>
<dbReference type="InterPro" id="IPR011990">
    <property type="entry name" value="TPR-like_helical_dom_sf"/>
</dbReference>
<accession>A0ABR7Z1L1</accession>
<feature type="repeat" description="TPR" evidence="1">
    <location>
        <begin position="243"/>
        <end position="276"/>
    </location>
</feature>
<reference evidence="2 3" key="1">
    <citation type="journal article" date="2020" name="Insects">
        <title>Bacteria Belonging to Pseudomonas typographi sp. nov. from the Bark Beetle Ips typographus Have Genomic Potential to Aid in the Host Ecology.</title>
        <authorList>
            <person name="Peral-Aranega E."/>
            <person name="Saati-Santamaria Z."/>
            <person name="Kolarik M."/>
            <person name="Rivas R."/>
            <person name="Garcia-Fraile P."/>
        </authorList>
    </citation>
    <scope>NUCLEOTIDE SEQUENCE [LARGE SCALE GENOMIC DNA]</scope>
    <source>
        <strain evidence="2 3">CA3A</strain>
    </source>
</reference>
<dbReference type="PROSITE" id="PS50005">
    <property type="entry name" value="TPR"/>
    <property type="match status" value="1"/>
</dbReference>
<sequence>MPKALRYLLIGLAVVIVVAATAWWRRPAPAPAPALAQHSYTTALEQAHNGAPGAARVLYQQLQRSDLPPERRARLYAELPHYPSPRALAFARADLGADNLLVRNAAIDAIAGLVAPPQRGALLGPLLDDPIQDIRYHTARVLLELAPQDLGVFAGPLQAVLDDYVNTLESEPDSVEAQAELARLYRHDGDYRQASLAIHRVLAQTPGDLDAIVTLAQIQDAQGQPDQARNTLADALNRQPGSAFLQHQLGLWLLAHGQEEYALLALTRAVELEPQHSDYRYDLAVALHGINQLQPAQQQLDELLRRDPADRRARLLLIDYWKQSGQLQNVQVLLAELEQQNPDDPAL</sequence>
<proteinExistence type="predicted"/>
<gene>
    <name evidence="2" type="ORF">HAQ05_11165</name>
</gene>
<dbReference type="EMBL" id="JAAOCA010000012">
    <property type="protein sequence ID" value="MBD1599259.1"/>
    <property type="molecule type" value="Genomic_DNA"/>
</dbReference>
<name>A0ABR7Z1L1_9PSED</name>
<comment type="caution">
    <text evidence="2">The sequence shown here is derived from an EMBL/GenBank/DDBJ whole genome shotgun (WGS) entry which is preliminary data.</text>
</comment>
<dbReference type="SMART" id="SM00028">
    <property type="entry name" value="TPR"/>
    <property type="match status" value="4"/>
</dbReference>
<dbReference type="InterPro" id="IPR019734">
    <property type="entry name" value="TPR_rpt"/>
</dbReference>
<dbReference type="InterPro" id="IPR011030">
    <property type="entry name" value="Lipovitellin_superhlx_dom"/>
</dbReference>
<evidence type="ECO:0000313" key="2">
    <source>
        <dbReference type="EMBL" id="MBD1599259.1"/>
    </source>
</evidence>
<protein>
    <submittedName>
        <fullName evidence="2">Tetratricopeptide repeat protein</fullName>
    </submittedName>
</protein>